<feature type="domain" description="DALR anticodon binding" evidence="1">
    <location>
        <begin position="84"/>
        <end position="158"/>
    </location>
</feature>
<accession>A0ABT5WKV2</accession>
<name>A0ABT5WKV2_9SPHN</name>
<evidence type="ECO:0000313" key="2">
    <source>
        <dbReference type="EMBL" id="MDE8650678.1"/>
    </source>
</evidence>
<dbReference type="InterPro" id="IPR008909">
    <property type="entry name" value="DALR_anticod-bd"/>
</dbReference>
<dbReference type="Pfam" id="PF05746">
    <property type="entry name" value="DALR_1"/>
    <property type="match status" value="1"/>
</dbReference>
<reference evidence="2 3" key="1">
    <citation type="submission" date="2023-03" db="EMBL/GenBank/DDBJ databases">
        <title>NovoSphingobium album sp. nov. isolated from polycyclic aromatic hydrocarbons- and heavy-metal polluted soil.</title>
        <authorList>
            <person name="Liu Z."/>
            <person name="Wang K."/>
        </authorList>
    </citation>
    <scope>NUCLEOTIDE SEQUENCE [LARGE SCALE GENOMIC DNA]</scope>
    <source>
        <strain evidence="2 3">H3SJ31-1</strain>
    </source>
</reference>
<proteinExistence type="predicted"/>
<evidence type="ECO:0000313" key="3">
    <source>
        <dbReference type="Proteomes" id="UP001216253"/>
    </source>
</evidence>
<comment type="caution">
    <text evidence="2">The sequence shown here is derived from an EMBL/GenBank/DDBJ whole genome shotgun (WGS) entry which is preliminary data.</text>
</comment>
<organism evidence="2 3">
    <name type="scientific">Novosphingobium album</name>
    <name type="common">ex Liu et al. 2023</name>
    <dbReference type="NCBI Taxonomy" id="3031130"/>
    <lineage>
        <taxon>Bacteria</taxon>
        <taxon>Pseudomonadati</taxon>
        <taxon>Pseudomonadota</taxon>
        <taxon>Alphaproteobacteria</taxon>
        <taxon>Sphingomonadales</taxon>
        <taxon>Sphingomonadaceae</taxon>
        <taxon>Novosphingobium</taxon>
    </lineage>
</organism>
<gene>
    <name evidence="2" type="ORF">PYV00_02965</name>
</gene>
<keyword evidence="3" id="KW-1185">Reference proteome</keyword>
<sequence length="167" mass="18324">MTERAADFADQARHWVASPEGAAMLALYRRVADLLKQADWQGIEGEIARTGEEDPLANVDDPDLAPVIAAKMADRHRSRVACLAEPAETALMAVLDFAERALARAMPARDFPTAVAALATLRDPVEGFLTEVRVDDADPDKRRARLELLDRFIAAMHNVADFSMIQA</sequence>
<dbReference type="RefSeq" id="WP_275226761.1">
    <property type="nucleotide sequence ID" value="NZ_JARESE010000008.1"/>
</dbReference>
<evidence type="ECO:0000259" key="1">
    <source>
        <dbReference type="Pfam" id="PF05746"/>
    </source>
</evidence>
<dbReference type="EMBL" id="JARESE010000008">
    <property type="protein sequence ID" value="MDE8650678.1"/>
    <property type="molecule type" value="Genomic_DNA"/>
</dbReference>
<protein>
    <submittedName>
        <fullName evidence="2">DALR anticodon-binding domain-containing protein</fullName>
    </submittedName>
</protein>
<dbReference type="Proteomes" id="UP001216253">
    <property type="component" value="Unassembled WGS sequence"/>
</dbReference>
<dbReference type="Gene3D" id="1.10.730.10">
    <property type="entry name" value="Isoleucyl-tRNA Synthetase, Domain 1"/>
    <property type="match status" value="1"/>
</dbReference>